<dbReference type="EnsemblPlants" id="OBART11G11860.1">
    <property type="protein sequence ID" value="OBART11G11860.1"/>
    <property type="gene ID" value="OBART11G11860"/>
</dbReference>
<dbReference type="PANTHER" id="PTHR33127">
    <property type="entry name" value="TRANSMEMBRANE PROTEIN"/>
    <property type="match status" value="1"/>
</dbReference>
<reference evidence="2" key="1">
    <citation type="journal article" date="2009" name="Rice">
        <title>De Novo Next Generation Sequencing of Plant Genomes.</title>
        <authorList>
            <person name="Rounsley S."/>
            <person name="Marri P.R."/>
            <person name="Yu Y."/>
            <person name="He R."/>
            <person name="Sisneros N."/>
            <person name="Goicoechea J.L."/>
            <person name="Lee S.J."/>
            <person name="Angelova A."/>
            <person name="Kudrna D."/>
            <person name="Luo M."/>
            <person name="Affourtit J."/>
            <person name="Desany B."/>
            <person name="Knight J."/>
            <person name="Niazi F."/>
            <person name="Egholm M."/>
            <person name="Wing R.A."/>
        </authorList>
    </citation>
    <scope>NUCLEOTIDE SEQUENCE [LARGE SCALE GENOMIC DNA]</scope>
    <source>
        <strain evidence="2">cv. IRGC 105608</strain>
    </source>
</reference>
<evidence type="ECO:0000259" key="1">
    <source>
        <dbReference type="Pfam" id="PF03478"/>
    </source>
</evidence>
<accession>A0A0D3HLB3</accession>
<dbReference type="Pfam" id="PF03478">
    <property type="entry name" value="Beta-prop_KIB1-4"/>
    <property type="match status" value="1"/>
</dbReference>
<organism evidence="2">
    <name type="scientific">Oryza barthii</name>
    <dbReference type="NCBI Taxonomy" id="65489"/>
    <lineage>
        <taxon>Eukaryota</taxon>
        <taxon>Viridiplantae</taxon>
        <taxon>Streptophyta</taxon>
        <taxon>Embryophyta</taxon>
        <taxon>Tracheophyta</taxon>
        <taxon>Spermatophyta</taxon>
        <taxon>Magnoliopsida</taxon>
        <taxon>Liliopsida</taxon>
        <taxon>Poales</taxon>
        <taxon>Poaceae</taxon>
        <taxon>BOP clade</taxon>
        <taxon>Oryzoideae</taxon>
        <taxon>Oryzeae</taxon>
        <taxon>Oryzinae</taxon>
        <taxon>Oryza</taxon>
    </lineage>
</organism>
<sequence>MAASSSSSHRPVLPCLAVQCSCCKPNTTFISAAEKKPVAHGLPELLNVKATVCPTPLGWILVRESASGSTYLLDPQSRQDDKIPLPPLTGIDDDVLMDCNCLHSDQPTAQAAAGCVVLLLLVEPQDTVIWYHHIGASAGEWTKHEYDIGIQGDKYGFTEKIHIVPIAACGGKFYFNSFFTGISVLEFCGPAGPPRFSSIGLVGGAPDDWGRGAFHVFLLESDGELYKVRLKAILGSQSSPASSSSSSPPPLQVGIYKMDFSERRWCRADDLGDRAFFVAPFYFGASCLAGGMYGIQKNCVYSVCYLGDKSFTVLNVEDGTSHVHSIHGAEASPVSILRTLWMLPIDQKP</sequence>
<dbReference type="AlphaFoldDB" id="A0A0D3HLB3"/>
<evidence type="ECO:0000313" key="2">
    <source>
        <dbReference type="EnsemblPlants" id="OBART11G11860.1"/>
    </source>
</evidence>
<dbReference type="PaxDb" id="65489-OBART11G11860.1"/>
<dbReference type="Gramene" id="OBART11G11860.1">
    <property type="protein sequence ID" value="OBART11G11860.1"/>
    <property type="gene ID" value="OBART11G11860"/>
</dbReference>
<protein>
    <recommendedName>
        <fullName evidence="1">KIB1-4 beta-propeller domain-containing protein</fullName>
    </recommendedName>
</protein>
<reference evidence="2" key="2">
    <citation type="submission" date="2015-03" db="UniProtKB">
        <authorList>
            <consortium name="EnsemblPlants"/>
        </authorList>
    </citation>
    <scope>IDENTIFICATION</scope>
</reference>
<name>A0A0D3HLB3_9ORYZ</name>
<dbReference type="PANTHER" id="PTHR33127:SF85">
    <property type="entry name" value="OS11G0436500 PROTEIN"/>
    <property type="match status" value="1"/>
</dbReference>
<keyword evidence="3" id="KW-1185">Reference proteome</keyword>
<feature type="domain" description="KIB1-4 beta-propeller" evidence="1">
    <location>
        <begin position="31"/>
        <end position="308"/>
    </location>
</feature>
<dbReference type="Proteomes" id="UP000026960">
    <property type="component" value="Chromosome 11"/>
</dbReference>
<dbReference type="eggNOG" id="ENOG502R45B">
    <property type="taxonomic scope" value="Eukaryota"/>
</dbReference>
<evidence type="ECO:0000313" key="3">
    <source>
        <dbReference type="Proteomes" id="UP000026960"/>
    </source>
</evidence>
<dbReference type="HOGENOM" id="CLU_032864_1_0_1"/>
<dbReference type="InterPro" id="IPR005174">
    <property type="entry name" value="KIB1-4_b-propeller"/>
</dbReference>
<proteinExistence type="predicted"/>